<evidence type="ECO:0000313" key="3">
    <source>
        <dbReference type="Proteomes" id="UP001175000"/>
    </source>
</evidence>
<evidence type="ECO:0000256" key="1">
    <source>
        <dbReference type="SAM" id="SignalP"/>
    </source>
</evidence>
<dbReference type="AlphaFoldDB" id="A0AA39XDG3"/>
<organism evidence="2 3">
    <name type="scientific">Immersiella caudata</name>
    <dbReference type="NCBI Taxonomy" id="314043"/>
    <lineage>
        <taxon>Eukaryota</taxon>
        <taxon>Fungi</taxon>
        <taxon>Dikarya</taxon>
        <taxon>Ascomycota</taxon>
        <taxon>Pezizomycotina</taxon>
        <taxon>Sordariomycetes</taxon>
        <taxon>Sordariomycetidae</taxon>
        <taxon>Sordariales</taxon>
        <taxon>Lasiosphaeriaceae</taxon>
        <taxon>Immersiella</taxon>
    </lineage>
</organism>
<keyword evidence="3" id="KW-1185">Reference proteome</keyword>
<proteinExistence type="predicted"/>
<feature type="signal peptide" evidence="1">
    <location>
        <begin position="1"/>
        <end position="19"/>
    </location>
</feature>
<accession>A0AA39XDG3</accession>
<feature type="chain" id="PRO_5041256340" description="Extracellular membrane protein CFEM domain-containing protein" evidence="1">
    <location>
        <begin position="20"/>
        <end position="178"/>
    </location>
</feature>
<evidence type="ECO:0000313" key="2">
    <source>
        <dbReference type="EMBL" id="KAK0631933.1"/>
    </source>
</evidence>
<name>A0AA39XDG3_9PEZI</name>
<dbReference type="Proteomes" id="UP001175000">
    <property type="component" value="Unassembled WGS sequence"/>
</dbReference>
<evidence type="ECO:0008006" key="4">
    <source>
        <dbReference type="Google" id="ProtNLM"/>
    </source>
</evidence>
<protein>
    <recommendedName>
        <fullName evidence="4">Extracellular membrane protein CFEM domain-containing protein</fullName>
    </recommendedName>
</protein>
<sequence>MKPIAKATAFPLLITQALADNPVPSSSFHEKCNQCLDTALAACPADYTTQASTDCVRGPVGLQGIVLCLEPDCIVDIQRVYRNWFAYCLPRDRRFCAEPETVKVTISSKSASASATQPAVTTLGAIAGTSTSATSTSTAAAVSAHPAAILAVMGLGFFGINLQHVDSPLIGLSRQQLG</sequence>
<keyword evidence="1" id="KW-0732">Signal</keyword>
<dbReference type="EMBL" id="JAULSU010000001">
    <property type="protein sequence ID" value="KAK0631933.1"/>
    <property type="molecule type" value="Genomic_DNA"/>
</dbReference>
<comment type="caution">
    <text evidence="2">The sequence shown here is derived from an EMBL/GenBank/DDBJ whole genome shotgun (WGS) entry which is preliminary data.</text>
</comment>
<reference evidence="2" key="1">
    <citation type="submission" date="2023-06" db="EMBL/GenBank/DDBJ databases">
        <title>Genome-scale phylogeny and comparative genomics of the fungal order Sordariales.</title>
        <authorList>
            <consortium name="Lawrence Berkeley National Laboratory"/>
            <person name="Hensen N."/>
            <person name="Bonometti L."/>
            <person name="Westerberg I."/>
            <person name="Brannstrom I.O."/>
            <person name="Guillou S."/>
            <person name="Cros-Aarteil S."/>
            <person name="Calhoun S."/>
            <person name="Haridas S."/>
            <person name="Kuo A."/>
            <person name="Mondo S."/>
            <person name="Pangilinan J."/>
            <person name="Riley R."/>
            <person name="Labutti K."/>
            <person name="Andreopoulos B."/>
            <person name="Lipzen A."/>
            <person name="Chen C."/>
            <person name="Yanf M."/>
            <person name="Daum C."/>
            <person name="Ng V."/>
            <person name="Clum A."/>
            <person name="Steindorff A."/>
            <person name="Ohm R."/>
            <person name="Martin F."/>
            <person name="Silar P."/>
            <person name="Natvig D."/>
            <person name="Lalanne C."/>
            <person name="Gautier V."/>
            <person name="Ament-Velasquez S.L."/>
            <person name="Kruys A."/>
            <person name="Hutchinson M.I."/>
            <person name="Powell A.J."/>
            <person name="Barry K."/>
            <person name="Miller A.N."/>
            <person name="Grigoriev I.V."/>
            <person name="Debuchy R."/>
            <person name="Gladieux P."/>
            <person name="Thoren M.H."/>
            <person name="Johannesson H."/>
        </authorList>
    </citation>
    <scope>NUCLEOTIDE SEQUENCE</scope>
    <source>
        <strain evidence="2">CBS 606.72</strain>
    </source>
</reference>
<gene>
    <name evidence="2" type="ORF">B0T14DRAFT_15709</name>
</gene>